<dbReference type="InterPro" id="IPR011990">
    <property type="entry name" value="TPR-like_helical_dom_sf"/>
</dbReference>
<dbReference type="Gene3D" id="1.25.40.10">
    <property type="entry name" value="Tetratricopeptide repeat domain"/>
    <property type="match status" value="1"/>
</dbReference>
<dbReference type="PATRIC" id="fig|698760.3.peg.7679"/>
<dbReference type="EMBL" id="AEJB01000515">
    <property type="protein sequence ID" value="ELP63426.1"/>
    <property type="molecule type" value="Genomic_DNA"/>
</dbReference>
<protein>
    <submittedName>
        <fullName evidence="1">Tetratricopeptide repeat protein</fullName>
    </submittedName>
</protein>
<dbReference type="GO" id="GO:0003677">
    <property type="term" value="F:DNA binding"/>
    <property type="evidence" value="ECO:0007669"/>
    <property type="project" value="InterPro"/>
</dbReference>
<dbReference type="InterPro" id="IPR010982">
    <property type="entry name" value="Lambda_DNA-bd_dom_sf"/>
</dbReference>
<dbReference type="Gene3D" id="1.10.260.40">
    <property type="entry name" value="lambda repressor-like DNA-binding domains"/>
    <property type="match status" value="1"/>
</dbReference>
<organism evidence="1 2">
    <name type="scientific">Streptomyces turgidiscabies (strain Car8)</name>
    <dbReference type="NCBI Taxonomy" id="698760"/>
    <lineage>
        <taxon>Bacteria</taxon>
        <taxon>Bacillati</taxon>
        <taxon>Actinomycetota</taxon>
        <taxon>Actinomycetes</taxon>
        <taxon>Kitasatosporales</taxon>
        <taxon>Streptomycetaceae</taxon>
        <taxon>Streptomyces</taxon>
    </lineage>
</organism>
<reference evidence="1 2" key="1">
    <citation type="journal article" date="2011" name="Plasmid">
        <title>Streptomyces turgidiscabies Car8 contains a modular pathogenicity island that shares virulence genes with other actinobacterial plant pathogens.</title>
        <authorList>
            <person name="Huguet-Tapia J.C."/>
            <person name="Badger J.H."/>
            <person name="Loria R."/>
            <person name="Pettis G.S."/>
        </authorList>
    </citation>
    <scope>NUCLEOTIDE SEQUENCE [LARGE SCALE GENOMIC DNA]</scope>
    <source>
        <strain evidence="1 2">Car8</strain>
    </source>
</reference>
<comment type="caution">
    <text evidence="1">The sequence shown here is derived from an EMBL/GenBank/DDBJ whole genome shotgun (WGS) entry which is preliminary data.</text>
</comment>
<evidence type="ECO:0000313" key="1">
    <source>
        <dbReference type="EMBL" id="ELP63426.1"/>
    </source>
</evidence>
<dbReference type="STRING" id="85558.T45_01489"/>
<keyword evidence="2" id="KW-1185">Reference proteome</keyword>
<gene>
    <name evidence="1" type="ORF">STRTUCAR8_06951</name>
</gene>
<evidence type="ECO:0000313" key="2">
    <source>
        <dbReference type="Proteomes" id="UP000010931"/>
    </source>
</evidence>
<proteinExistence type="predicted"/>
<dbReference type="SUPFAM" id="SSF47413">
    <property type="entry name" value="lambda repressor-like DNA-binding domains"/>
    <property type="match status" value="1"/>
</dbReference>
<dbReference type="Proteomes" id="UP000010931">
    <property type="component" value="Unassembled WGS sequence"/>
</dbReference>
<dbReference type="SUPFAM" id="SSF48452">
    <property type="entry name" value="TPR-like"/>
    <property type="match status" value="1"/>
</dbReference>
<dbReference type="AlphaFoldDB" id="L7EXI8"/>
<accession>L7EXI8</accession>
<name>L7EXI8_STRT8</name>
<sequence>MTGYVPPTALPRGLLDRADMSAAIRAHDFGTVFRLARSEAGISYSKIAAECDIKPERVGVLARGQGSVTTFEKVARIADALRIPGHMLGLAPRQWEESAGPHHVFPRPVHSATTDGDGDEVRRREFIRTSAGTGLAVGLPELSRPRAGRRIGSDFPERLRERTTRLRRLDDVLGGGDTYRVYLGEYQATKALVRDSTCSEGTYKALLSVLSEQAQQAGWAAFDSGRHHDATGLYEASHTTAVEAEDTELAGNALAFLAYQAVSGDRQAGIDTAARSCATAGPDAAPRVRALLEERLAWAYAVAGLADETERALVAAESALAEIDDAPQPDWTAWVDQNELRIMTGRCWTELRRPLRAVPALETALAEYDDAHARDKSLYLSWLADSYIEAGEIEQAAAATSRALDLAAGVASVRPRERLAPVLRRLGNHRALPVVAETLEKAQA</sequence>